<dbReference type="Pfam" id="PF05768">
    <property type="entry name" value="Glrx-like"/>
    <property type="match status" value="1"/>
</dbReference>
<accession>A0ABR9D614</accession>
<evidence type="ECO:0000313" key="2">
    <source>
        <dbReference type="Proteomes" id="UP000652176"/>
    </source>
</evidence>
<name>A0ABR9D614_9GAMM</name>
<dbReference type="InterPro" id="IPR036249">
    <property type="entry name" value="Thioredoxin-like_sf"/>
</dbReference>
<proteinExistence type="predicted"/>
<keyword evidence="2" id="KW-1185">Reference proteome</keyword>
<dbReference type="EMBL" id="JACXSS010000001">
    <property type="protein sequence ID" value="MBD9358561.1"/>
    <property type="molecule type" value="Genomic_DNA"/>
</dbReference>
<sequence>MADFILFGTEGCHLCEEAEAVLVAAGLDFTSRDIMDSEQWLCDYGLLVPVLWHANSRRQLNWPFDSLKLKAFSQATDTNDCLPPERLA</sequence>
<dbReference type="Proteomes" id="UP000652176">
    <property type="component" value="Unassembled WGS sequence"/>
</dbReference>
<dbReference type="SUPFAM" id="SSF52833">
    <property type="entry name" value="Thioredoxin-like"/>
    <property type="match status" value="1"/>
</dbReference>
<dbReference type="RefSeq" id="WP_192376788.1">
    <property type="nucleotide sequence ID" value="NZ_CAJHIV010000001.1"/>
</dbReference>
<gene>
    <name evidence="1" type="ORF">IE877_22235</name>
</gene>
<dbReference type="InterPro" id="IPR008554">
    <property type="entry name" value="Glutaredoxin-like"/>
</dbReference>
<organism evidence="1 2">
    <name type="scientific">Methylomonas albis</name>
    <dbReference type="NCBI Taxonomy" id="1854563"/>
    <lineage>
        <taxon>Bacteria</taxon>
        <taxon>Pseudomonadati</taxon>
        <taxon>Pseudomonadota</taxon>
        <taxon>Gammaproteobacteria</taxon>
        <taxon>Methylococcales</taxon>
        <taxon>Methylococcaceae</taxon>
        <taxon>Methylomonas</taxon>
    </lineage>
</organism>
<comment type="caution">
    <text evidence="1">The sequence shown here is derived from an EMBL/GenBank/DDBJ whole genome shotgun (WGS) entry which is preliminary data.</text>
</comment>
<reference evidence="1 2" key="1">
    <citation type="submission" date="2020-09" db="EMBL/GenBank/DDBJ databases">
        <title>Methylomonas albis sp. nov. and Methylomonas fluvii sp. nov.: Two cold-adapted methanotrophs from the River Elbe and an amended description of Methylovulum psychrotolerans strain Eb1.</title>
        <authorList>
            <person name="Bussmann I.K."/>
            <person name="Klings K.-W."/>
            <person name="Warnstedt J."/>
            <person name="Hoppert M."/>
            <person name="Saborowski A."/>
            <person name="Horn F."/>
            <person name="Liebner S."/>
        </authorList>
    </citation>
    <scope>NUCLEOTIDE SEQUENCE [LARGE SCALE GENOMIC DNA]</scope>
    <source>
        <strain evidence="1 2">EbA</strain>
    </source>
</reference>
<protein>
    <submittedName>
        <fullName evidence="1">Glutaredoxin family protein</fullName>
    </submittedName>
</protein>
<dbReference type="Gene3D" id="3.40.30.10">
    <property type="entry name" value="Glutaredoxin"/>
    <property type="match status" value="1"/>
</dbReference>
<evidence type="ECO:0000313" key="1">
    <source>
        <dbReference type="EMBL" id="MBD9358561.1"/>
    </source>
</evidence>